<dbReference type="SUPFAM" id="SSF55781">
    <property type="entry name" value="GAF domain-like"/>
    <property type="match status" value="1"/>
</dbReference>
<accession>A0ABU2FY70</accession>
<dbReference type="SMART" id="SM00065">
    <property type="entry name" value="GAF"/>
    <property type="match status" value="1"/>
</dbReference>
<dbReference type="EMBL" id="JAMQOQ010000001">
    <property type="protein sequence ID" value="MDS0293474.1"/>
    <property type="molecule type" value="Genomic_DNA"/>
</dbReference>
<organism evidence="2 3">
    <name type="scientific">Halogeometricum luteum</name>
    <dbReference type="NCBI Taxonomy" id="2950537"/>
    <lineage>
        <taxon>Archaea</taxon>
        <taxon>Methanobacteriati</taxon>
        <taxon>Methanobacteriota</taxon>
        <taxon>Stenosarchaea group</taxon>
        <taxon>Halobacteria</taxon>
        <taxon>Halobacteriales</taxon>
        <taxon>Haloferacaceae</taxon>
        <taxon>Halogeometricum</taxon>
    </lineage>
</organism>
<evidence type="ECO:0000259" key="1">
    <source>
        <dbReference type="SMART" id="SM00065"/>
    </source>
</evidence>
<dbReference type="InterPro" id="IPR035965">
    <property type="entry name" value="PAS-like_dom_sf"/>
</dbReference>
<protein>
    <submittedName>
        <fullName evidence="2">GAF domain-containing protein</fullName>
    </submittedName>
</protein>
<reference evidence="2 3" key="1">
    <citation type="submission" date="2022-06" db="EMBL/GenBank/DDBJ databases">
        <title>Halogeometricum sp. a new haloarchaeum isolate from saline soil.</title>
        <authorList>
            <person name="Strakova D."/>
            <person name="Galisteo C."/>
            <person name="Sanchez-Porro C."/>
            <person name="Ventosa A."/>
        </authorList>
    </citation>
    <scope>NUCLEOTIDE SEQUENCE [LARGE SCALE GENOMIC DNA]</scope>
    <source>
        <strain evidence="3">S3BR25-2</strain>
    </source>
</reference>
<sequence length="392" mass="42615">MVLPDSPDESEYSALVESFRAALGAQIIVRQGRTATEYVYELGPTIDCAVSLCDDDDLVESLVDAANGVPIVVYGETRVPGVDEVVCPTNGIESFTRRVAAVVEEDLRESELVDANKKLTALSVHASAITGCESVSEVCEETLDAAIEALAFTFCTVALVEDDRIVPRASTLPPEDENSCRVSEGIAGRTYRTRETQIVGDITADADALFSPTRRSTVSVPLGPYGVVQVVSDSHCAFDEHDAEFLEILAGYTTEALARLDRETALRAERDRLHAFFDNLPVPAVYVEEETPDGRVRCEVNRAYEETFQRGPNRSNPSVEAAFPNETERRLFADHLWSGDAVAAEVDRETVEGDCKTLELTIVPVPSSGPVGSAYGVYNRDSPRLSARSELS</sequence>
<comment type="caution">
    <text evidence="2">The sequence shown here is derived from an EMBL/GenBank/DDBJ whole genome shotgun (WGS) entry which is preliminary data.</text>
</comment>
<gene>
    <name evidence="2" type="ORF">NDI79_04710</name>
</gene>
<feature type="domain" description="GAF" evidence="1">
    <location>
        <begin position="134"/>
        <end position="267"/>
    </location>
</feature>
<dbReference type="RefSeq" id="WP_310927286.1">
    <property type="nucleotide sequence ID" value="NZ_JAMQOQ010000001.1"/>
</dbReference>
<proteinExistence type="predicted"/>
<keyword evidence="3" id="KW-1185">Reference proteome</keyword>
<evidence type="ECO:0000313" key="2">
    <source>
        <dbReference type="EMBL" id="MDS0293474.1"/>
    </source>
</evidence>
<dbReference type="Proteomes" id="UP001254813">
    <property type="component" value="Unassembled WGS sequence"/>
</dbReference>
<evidence type="ECO:0000313" key="3">
    <source>
        <dbReference type="Proteomes" id="UP001254813"/>
    </source>
</evidence>
<dbReference type="SUPFAM" id="SSF55785">
    <property type="entry name" value="PYP-like sensor domain (PAS domain)"/>
    <property type="match status" value="1"/>
</dbReference>
<dbReference type="InterPro" id="IPR003018">
    <property type="entry name" value="GAF"/>
</dbReference>
<dbReference type="Gene3D" id="3.30.450.40">
    <property type="match status" value="1"/>
</dbReference>
<dbReference type="Gene3D" id="3.30.450.20">
    <property type="entry name" value="PAS domain"/>
    <property type="match status" value="1"/>
</dbReference>
<name>A0ABU2FY70_9EURY</name>
<dbReference type="InterPro" id="IPR029016">
    <property type="entry name" value="GAF-like_dom_sf"/>
</dbReference>
<dbReference type="Pfam" id="PF13185">
    <property type="entry name" value="GAF_2"/>
    <property type="match status" value="1"/>
</dbReference>